<proteinExistence type="predicted"/>
<keyword evidence="1" id="KW-0808">Transferase</keyword>
<accession>A0ACC1WRG2</accession>
<name>A0ACC1WRG2_MELAZ</name>
<dbReference type="Proteomes" id="UP001164539">
    <property type="component" value="Chromosome 14"/>
</dbReference>
<comment type="caution">
    <text evidence="1">The sequence shown here is derived from an EMBL/GenBank/DDBJ whole genome shotgun (WGS) entry which is preliminary data.</text>
</comment>
<keyword evidence="2" id="KW-1185">Reference proteome</keyword>
<reference evidence="1 2" key="1">
    <citation type="journal article" date="2023" name="Science">
        <title>Complex scaffold remodeling in plant triterpene biosynthesis.</title>
        <authorList>
            <person name="De La Pena R."/>
            <person name="Hodgson H."/>
            <person name="Liu J.C."/>
            <person name="Stephenson M.J."/>
            <person name="Martin A.C."/>
            <person name="Owen C."/>
            <person name="Harkess A."/>
            <person name="Leebens-Mack J."/>
            <person name="Jimenez L.E."/>
            <person name="Osbourn A."/>
            <person name="Sattely E.S."/>
        </authorList>
    </citation>
    <scope>NUCLEOTIDE SEQUENCE [LARGE SCALE GENOMIC DNA]</scope>
    <source>
        <strain evidence="2">cv. JPN11</strain>
        <tissue evidence="1">Leaf</tissue>
    </source>
</reference>
<sequence>MHGRPRKPTKPEDAAASAAKAQKLRALQNQFIHNHQNKIYTEEAVELSAKLLGINPESYTAWNYRKLAVEQKLSQSESDPDSLKSIFDEELRVVESALRQNFKSYGAWHHRKWVLSKGHSSIDHELRLLDKLQKADSRNFHAWNYRRFVATLMNRSEEDELKYTEDMICNNFSNYSAWHNRSVLLSNLLKRKVEGFLSKEKVLPDEYEFVHQAVFTDPDDQSGWFYHLWLLDQTVKLDSPQLVSSWPLPGSDLTLLGNRCLDGSASPFTRFYSDSGTFPLILYFNQAVEGVNLSTITVDSEVTSNKALVWKPLSTVNSQASQVWATQLNFSNVKTDSSKAYPVEVSLGHSQGIISSNGFRYGKPSRFTFRVCAQHVETKPAEELDRERILWRDEDFHLYDTHSQESSPIVLLDQLSINNDHESTDSEWRAAVIAKEIDHFRELLSLINCKIGKLTLARLLMAHDAMMWPSANKFSHSEVLELYNDLMKLDPTHVQYYKDHHSLVLLQQVTSSWKSLLGHCFYYRDLTSSLTGNPICLRLNNLSLSQVGSFDKLLWVQMLDLSHNELRSIEGLEALQLLSVLNLSNNKIGNFTALEPLKQLKSLKVLNISYNEIGAHSIDTTRYLCSSPLSHSIGSEWYLDKIVADDDVKSYWEAYFILKGLNLTQLDIVGNAIADEKFKLFLIKVIPVLKWLDGEQLH</sequence>
<gene>
    <name evidence="1" type="ORF">OWV82_024711</name>
</gene>
<dbReference type="EMBL" id="CM051407">
    <property type="protein sequence ID" value="KAJ4701474.1"/>
    <property type="molecule type" value="Genomic_DNA"/>
</dbReference>
<evidence type="ECO:0000313" key="2">
    <source>
        <dbReference type="Proteomes" id="UP001164539"/>
    </source>
</evidence>
<protein>
    <submittedName>
        <fullName evidence="1">Geranylgeranyl transferase type-2 subunit alpha</fullName>
    </submittedName>
</protein>
<evidence type="ECO:0000313" key="1">
    <source>
        <dbReference type="EMBL" id="KAJ4701474.1"/>
    </source>
</evidence>
<organism evidence="1 2">
    <name type="scientific">Melia azedarach</name>
    <name type="common">Chinaberry tree</name>
    <dbReference type="NCBI Taxonomy" id="155640"/>
    <lineage>
        <taxon>Eukaryota</taxon>
        <taxon>Viridiplantae</taxon>
        <taxon>Streptophyta</taxon>
        <taxon>Embryophyta</taxon>
        <taxon>Tracheophyta</taxon>
        <taxon>Spermatophyta</taxon>
        <taxon>Magnoliopsida</taxon>
        <taxon>eudicotyledons</taxon>
        <taxon>Gunneridae</taxon>
        <taxon>Pentapetalae</taxon>
        <taxon>rosids</taxon>
        <taxon>malvids</taxon>
        <taxon>Sapindales</taxon>
        <taxon>Meliaceae</taxon>
        <taxon>Melia</taxon>
    </lineage>
</organism>